<evidence type="ECO:0000256" key="4">
    <source>
        <dbReference type="SAM" id="MobiDB-lite"/>
    </source>
</evidence>
<feature type="domain" description="HTH arsR-type" evidence="5">
    <location>
        <begin position="81"/>
        <end position="182"/>
    </location>
</feature>
<keyword evidence="2" id="KW-0238">DNA-binding</keyword>
<keyword evidence="1" id="KW-0805">Transcription regulation</keyword>
<dbReference type="InterPro" id="IPR036388">
    <property type="entry name" value="WH-like_DNA-bd_sf"/>
</dbReference>
<dbReference type="CDD" id="cd00090">
    <property type="entry name" value="HTH_ARSR"/>
    <property type="match status" value="1"/>
</dbReference>
<evidence type="ECO:0000256" key="2">
    <source>
        <dbReference type="ARBA" id="ARBA00023125"/>
    </source>
</evidence>
<comment type="caution">
    <text evidence="6">The sequence shown here is derived from an EMBL/GenBank/DDBJ whole genome shotgun (WGS) entry which is preliminary data.</text>
</comment>
<dbReference type="Proteomes" id="UP000621500">
    <property type="component" value="Unassembled WGS sequence"/>
</dbReference>
<evidence type="ECO:0000313" key="6">
    <source>
        <dbReference type="EMBL" id="GIG97845.1"/>
    </source>
</evidence>
<proteinExistence type="predicted"/>
<evidence type="ECO:0000259" key="5">
    <source>
        <dbReference type="SMART" id="SM00418"/>
    </source>
</evidence>
<dbReference type="InterPro" id="IPR036390">
    <property type="entry name" value="WH_DNA-bd_sf"/>
</dbReference>
<dbReference type="Pfam" id="PF12840">
    <property type="entry name" value="HTH_20"/>
    <property type="match status" value="1"/>
</dbReference>
<dbReference type="InterPro" id="IPR051081">
    <property type="entry name" value="HTH_MetalResp_TranReg"/>
</dbReference>
<sequence length="250" mass="27359">MRMPLRMRREPERGSSTVSVAGTANPDCADAHHASSARRAPLPNKCLIVGVVSFTLPNMSLGVGEPEHEPDGVEEVPDPTVRLRALAHPVRMRILSLLTASALTAAETARELDLTHANASYHLRHLLAAGLIVVAGEERIRGGAAKRYRYDPASQPDRPPSALAAGPATPEHRLLYDALAAELRRRAHYLRRGPGNFLTDAEFWVDPETWDEIRNTIAEASARLHHAARPAHTPGTHRVSTTVALFRMED</sequence>
<protein>
    <recommendedName>
        <fullName evidence="5">HTH arsR-type domain-containing protein</fullName>
    </recommendedName>
</protein>
<dbReference type="InterPro" id="IPR001845">
    <property type="entry name" value="HTH_ArsR_DNA-bd_dom"/>
</dbReference>
<evidence type="ECO:0000256" key="1">
    <source>
        <dbReference type="ARBA" id="ARBA00023015"/>
    </source>
</evidence>
<dbReference type="Gene3D" id="1.10.10.10">
    <property type="entry name" value="Winged helix-like DNA-binding domain superfamily/Winged helix DNA-binding domain"/>
    <property type="match status" value="1"/>
</dbReference>
<organism evidence="6 7">
    <name type="scientific">Plantactinospora mayteni</name>
    <dbReference type="NCBI Taxonomy" id="566021"/>
    <lineage>
        <taxon>Bacteria</taxon>
        <taxon>Bacillati</taxon>
        <taxon>Actinomycetota</taxon>
        <taxon>Actinomycetes</taxon>
        <taxon>Micromonosporales</taxon>
        <taxon>Micromonosporaceae</taxon>
        <taxon>Plantactinospora</taxon>
    </lineage>
</organism>
<evidence type="ECO:0000256" key="3">
    <source>
        <dbReference type="ARBA" id="ARBA00023163"/>
    </source>
</evidence>
<name>A0ABQ4ETA4_9ACTN</name>
<keyword evidence="7" id="KW-1185">Reference proteome</keyword>
<dbReference type="PANTHER" id="PTHR33154:SF33">
    <property type="entry name" value="TRANSCRIPTIONAL REPRESSOR SDPR"/>
    <property type="match status" value="1"/>
</dbReference>
<dbReference type="PANTHER" id="PTHR33154">
    <property type="entry name" value="TRANSCRIPTIONAL REGULATOR, ARSR FAMILY"/>
    <property type="match status" value="1"/>
</dbReference>
<feature type="region of interest" description="Disordered" evidence="4">
    <location>
        <begin position="1"/>
        <end position="24"/>
    </location>
</feature>
<dbReference type="InterPro" id="IPR011991">
    <property type="entry name" value="ArsR-like_HTH"/>
</dbReference>
<reference evidence="6 7" key="1">
    <citation type="submission" date="2021-01" db="EMBL/GenBank/DDBJ databases">
        <title>Whole genome shotgun sequence of Plantactinospora mayteni NBRC 109088.</title>
        <authorList>
            <person name="Komaki H."/>
            <person name="Tamura T."/>
        </authorList>
    </citation>
    <scope>NUCLEOTIDE SEQUENCE [LARGE SCALE GENOMIC DNA]</scope>
    <source>
        <strain evidence="6 7">NBRC 109088</strain>
    </source>
</reference>
<dbReference type="SUPFAM" id="SSF46785">
    <property type="entry name" value="Winged helix' DNA-binding domain"/>
    <property type="match status" value="1"/>
</dbReference>
<dbReference type="SMART" id="SM00418">
    <property type="entry name" value="HTH_ARSR"/>
    <property type="match status" value="1"/>
</dbReference>
<keyword evidence="3" id="KW-0804">Transcription</keyword>
<dbReference type="EMBL" id="BONX01000030">
    <property type="protein sequence ID" value="GIG97845.1"/>
    <property type="molecule type" value="Genomic_DNA"/>
</dbReference>
<evidence type="ECO:0000313" key="7">
    <source>
        <dbReference type="Proteomes" id="UP000621500"/>
    </source>
</evidence>
<gene>
    <name evidence="6" type="ORF">Pma05_44180</name>
</gene>
<accession>A0ABQ4ETA4</accession>